<accession>A0A679I4M6</accession>
<proteinExistence type="predicted"/>
<evidence type="ECO:0000313" key="2">
    <source>
        <dbReference type="Proteomes" id="UP000463961"/>
    </source>
</evidence>
<reference evidence="2" key="1">
    <citation type="submission" date="2020-01" db="EMBL/GenBank/DDBJ databases">
        <title>Phosphoaccumulans saitamaens gen. nov., sp. nov., a polyphosphate accumulating bacterium isolated from surface river water.</title>
        <authorList>
            <person name="Watanabe K."/>
            <person name="Suda W."/>
        </authorList>
    </citation>
    <scope>NUCLEOTIDE SEQUENCE [LARGE SCALE GENOMIC DNA]</scope>
    <source>
        <strain evidence="2">ICHIAU1</strain>
    </source>
</reference>
<dbReference type="RefSeq" id="WP_211149254.1">
    <property type="nucleotide sequence ID" value="NZ_AP019011.1"/>
</dbReference>
<sequence>MPFDKPLPVRTLAHDLITQAAVIIEYELWAAKKGGRVSGTTQVEVEGELFRPDAIIDTKHGRTYIEVEKSSSIKRRNKGLVPELSAHLFYKKLDYLTRSGDVIVWLWTRKQAEDLAYWVDVYAQEGRPYKDVGYTKIAGGRMLSCFGEAVWQGKGEVSYHWVQQDENDYGPSGIWQVLPHPNPRFRAGQEPDKIRLNLPKQRPKRVVSPGSPG</sequence>
<gene>
    <name evidence="1" type="ORF">ICHIAU1_16110</name>
</gene>
<keyword evidence="2" id="KW-1185">Reference proteome</keyword>
<dbReference type="AlphaFoldDB" id="A0A679I4M6"/>
<organism evidence="1 2">
    <name type="scientific">Fluviibacter phosphoraccumulans</name>
    <dbReference type="NCBI Taxonomy" id="1751046"/>
    <lineage>
        <taxon>Bacteria</taxon>
        <taxon>Pseudomonadati</taxon>
        <taxon>Pseudomonadota</taxon>
        <taxon>Betaproteobacteria</taxon>
        <taxon>Rhodocyclales</taxon>
        <taxon>Fluviibacteraceae</taxon>
        <taxon>Fluviibacter</taxon>
    </lineage>
</organism>
<name>A0A679I4M6_9RHOO</name>
<dbReference type="EMBL" id="AP022345">
    <property type="protein sequence ID" value="BBU69328.1"/>
    <property type="molecule type" value="Genomic_DNA"/>
</dbReference>
<dbReference type="Proteomes" id="UP000463961">
    <property type="component" value="Chromosome"/>
</dbReference>
<evidence type="ECO:0000313" key="1">
    <source>
        <dbReference type="EMBL" id="BBU69328.1"/>
    </source>
</evidence>
<protein>
    <submittedName>
        <fullName evidence="1">Uncharacterized protein</fullName>
    </submittedName>
</protein>